<reference evidence="1" key="2">
    <citation type="submission" date="2023-06" db="EMBL/GenBank/DDBJ databases">
        <authorList>
            <person name="Swenson N.G."/>
            <person name="Wegrzyn J.L."/>
            <person name="Mcevoy S.L."/>
        </authorList>
    </citation>
    <scope>NUCLEOTIDE SEQUENCE</scope>
    <source>
        <strain evidence="1">NS2018</strain>
        <tissue evidence="1">Leaf</tissue>
    </source>
</reference>
<evidence type="ECO:0000313" key="1">
    <source>
        <dbReference type="EMBL" id="KAK0580479.1"/>
    </source>
</evidence>
<comment type="caution">
    <text evidence="1">The sequence shown here is derived from an EMBL/GenBank/DDBJ whole genome shotgun (WGS) entry which is preliminary data.</text>
</comment>
<evidence type="ECO:0000313" key="2">
    <source>
        <dbReference type="Proteomes" id="UP001168877"/>
    </source>
</evidence>
<keyword evidence="2" id="KW-1185">Reference proteome</keyword>
<gene>
    <name evidence="1" type="ORF">LWI29_002415</name>
</gene>
<organism evidence="1 2">
    <name type="scientific">Acer saccharum</name>
    <name type="common">Sugar maple</name>
    <dbReference type="NCBI Taxonomy" id="4024"/>
    <lineage>
        <taxon>Eukaryota</taxon>
        <taxon>Viridiplantae</taxon>
        <taxon>Streptophyta</taxon>
        <taxon>Embryophyta</taxon>
        <taxon>Tracheophyta</taxon>
        <taxon>Spermatophyta</taxon>
        <taxon>Magnoliopsida</taxon>
        <taxon>eudicotyledons</taxon>
        <taxon>Gunneridae</taxon>
        <taxon>Pentapetalae</taxon>
        <taxon>rosids</taxon>
        <taxon>malvids</taxon>
        <taxon>Sapindales</taxon>
        <taxon>Sapindaceae</taxon>
        <taxon>Hippocastanoideae</taxon>
        <taxon>Acereae</taxon>
        <taxon>Acer</taxon>
    </lineage>
</organism>
<accession>A0AA39VAS8</accession>
<sequence>MIDQLEQVAAEYVNWTIESMVISGRAALLILLTLFRKTRGALASKCYVCVKNGQHFYAYEGMMRYVNYARRPQLPVYMPSFDVEKYDKLNVDEQTYEDVLNDVAGMNSETFYEKAWGTGANDVEAPALGNTGPKTHILF</sequence>
<proteinExistence type="predicted"/>
<dbReference type="Proteomes" id="UP001168877">
    <property type="component" value="Unassembled WGS sequence"/>
</dbReference>
<name>A0AA39VAS8_ACESA</name>
<reference evidence="1" key="1">
    <citation type="journal article" date="2022" name="Plant J.">
        <title>Strategies of tolerance reflected in two North American maple genomes.</title>
        <authorList>
            <person name="McEvoy S.L."/>
            <person name="Sezen U.U."/>
            <person name="Trouern-Trend A."/>
            <person name="McMahon S.M."/>
            <person name="Schaberg P.G."/>
            <person name="Yang J."/>
            <person name="Wegrzyn J.L."/>
            <person name="Swenson N.G."/>
        </authorList>
    </citation>
    <scope>NUCLEOTIDE SEQUENCE</scope>
    <source>
        <strain evidence="1">NS2018</strain>
    </source>
</reference>
<protein>
    <submittedName>
        <fullName evidence="1">Uncharacterized protein</fullName>
    </submittedName>
</protein>
<dbReference type="EMBL" id="JAUESC010000384">
    <property type="protein sequence ID" value="KAK0580479.1"/>
    <property type="molecule type" value="Genomic_DNA"/>
</dbReference>
<dbReference type="AlphaFoldDB" id="A0AA39VAS8"/>